<organism evidence="3 4">
    <name type="scientific">Digitaria exilis</name>
    <dbReference type="NCBI Taxonomy" id="1010633"/>
    <lineage>
        <taxon>Eukaryota</taxon>
        <taxon>Viridiplantae</taxon>
        <taxon>Streptophyta</taxon>
        <taxon>Embryophyta</taxon>
        <taxon>Tracheophyta</taxon>
        <taxon>Spermatophyta</taxon>
        <taxon>Magnoliopsida</taxon>
        <taxon>Liliopsida</taxon>
        <taxon>Poales</taxon>
        <taxon>Poaceae</taxon>
        <taxon>PACMAD clade</taxon>
        <taxon>Panicoideae</taxon>
        <taxon>Panicodae</taxon>
        <taxon>Paniceae</taxon>
        <taxon>Anthephorinae</taxon>
        <taxon>Digitaria</taxon>
    </lineage>
</organism>
<accession>A0A835ACV9</accession>
<gene>
    <name evidence="3" type="ORF">HU200_063670</name>
</gene>
<proteinExistence type="predicted"/>
<dbReference type="OrthoDB" id="653372at2759"/>
<sequence>MLLNKKLVVAGFALALLLASCRAQETRALCEERISWFMCSSDWMCKPICFGEGMTGGHCSKKLHADPNSVVLRSVSTCVCMKPCHGEDDPRSGKQTMPSIRGMGMLH</sequence>
<reference evidence="3" key="1">
    <citation type="submission" date="2020-07" db="EMBL/GenBank/DDBJ databases">
        <title>Genome sequence and genetic diversity analysis of an under-domesticated orphan crop, white fonio (Digitaria exilis).</title>
        <authorList>
            <person name="Bennetzen J.L."/>
            <person name="Chen S."/>
            <person name="Ma X."/>
            <person name="Wang X."/>
            <person name="Yssel A.E.J."/>
            <person name="Chaluvadi S.R."/>
            <person name="Johnson M."/>
            <person name="Gangashetty P."/>
            <person name="Hamidou F."/>
            <person name="Sanogo M.D."/>
            <person name="Zwaenepoel A."/>
            <person name="Wallace J."/>
            <person name="Van De Peer Y."/>
            <person name="Van Deynze A."/>
        </authorList>
    </citation>
    <scope>NUCLEOTIDE SEQUENCE</scope>
    <source>
        <tissue evidence="3">Leaves</tissue>
    </source>
</reference>
<feature type="chain" id="PRO_5032941558" evidence="2">
    <location>
        <begin position="24"/>
        <end position="107"/>
    </location>
</feature>
<keyword evidence="2" id="KW-0732">Signal</keyword>
<keyword evidence="4" id="KW-1185">Reference proteome</keyword>
<protein>
    <submittedName>
        <fullName evidence="3">Uncharacterized protein</fullName>
    </submittedName>
</protein>
<evidence type="ECO:0000256" key="2">
    <source>
        <dbReference type="SAM" id="SignalP"/>
    </source>
</evidence>
<dbReference type="Gramene" id="Dexi8A01G0012440.1">
    <property type="protein sequence ID" value="Dexi8A01G0012440.1:cds"/>
    <property type="gene ID" value="Dexi8A01G0012440"/>
</dbReference>
<evidence type="ECO:0000256" key="1">
    <source>
        <dbReference type="SAM" id="MobiDB-lite"/>
    </source>
</evidence>
<evidence type="ECO:0000313" key="4">
    <source>
        <dbReference type="Proteomes" id="UP000636709"/>
    </source>
</evidence>
<dbReference type="EMBL" id="JACEFO010002708">
    <property type="protein sequence ID" value="KAF8650766.1"/>
    <property type="molecule type" value="Genomic_DNA"/>
</dbReference>
<name>A0A835ACV9_9POAL</name>
<feature type="signal peptide" evidence="2">
    <location>
        <begin position="1"/>
        <end position="23"/>
    </location>
</feature>
<dbReference type="Proteomes" id="UP000636709">
    <property type="component" value="Unassembled WGS sequence"/>
</dbReference>
<dbReference type="AlphaFoldDB" id="A0A835ACV9"/>
<comment type="caution">
    <text evidence="3">The sequence shown here is derived from an EMBL/GenBank/DDBJ whole genome shotgun (WGS) entry which is preliminary data.</text>
</comment>
<evidence type="ECO:0000313" key="3">
    <source>
        <dbReference type="EMBL" id="KAF8650766.1"/>
    </source>
</evidence>
<feature type="region of interest" description="Disordered" evidence="1">
    <location>
        <begin position="86"/>
        <end position="107"/>
    </location>
</feature>
<dbReference type="PROSITE" id="PS51257">
    <property type="entry name" value="PROKAR_LIPOPROTEIN"/>
    <property type="match status" value="1"/>
</dbReference>